<dbReference type="Proteomes" id="UP000515237">
    <property type="component" value="Chromosome"/>
</dbReference>
<sequence length="365" mass="41630">MYIFLGIILSVIMSTTIFLRQAQFGKLPSGARLERIKKSPNYRNGAFQNESFTPDLAEGVTYFSVAKDFFFGKNKRATPTDSIPSTKTDLLHLDPKQDVLVWFGHSSYFMQVDGKRFLVDPVLSGAASPVSFTTKAFKGTDRYTPDDLPEIDYLLISHDHYDHLDYETILKLKPKVKTIICALGTGEHLEYWGYDPAKIIEKDWNEEVNLGDGFSVHTVPARHFSGRGFKRNQALWTSYVLQTPTQKLFIGGDSGYDKHFAAIGEKFGPFDLVILENGQYNQSWRYIHMLPEQILQAAKDLKAKRIFPVHSAKFNLGLHAWDEPLKLIMENNKSEHLKIITPMIGEQVNLNDTTQQFSQWWVGVN</sequence>
<dbReference type="Pfam" id="PF12706">
    <property type="entry name" value="Lactamase_B_2"/>
    <property type="match status" value="1"/>
</dbReference>
<dbReference type="InterPro" id="IPR036866">
    <property type="entry name" value="RibonucZ/Hydroxyglut_hydro"/>
</dbReference>
<evidence type="ECO:0000259" key="1">
    <source>
        <dbReference type="Pfam" id="PF12706"/>
    </source>
</evidence>
<dbReference type="GO" id="GO:0005737">
    <property type="term" value="C:cytoplasm"/>
    <property type="evidence" value="ECO:0007669"/>
    <property type="project" value="TreeGrafter"/>
</dbReference>
<dbReference type="EMBL" id="CP055156">
    <property type="protein sequence ID" value="QNF35776.1"/>
    <property type="molecule type" value="Genomic_DNA"/>
</dbReference>
<dbReference type="PANTHER" id="PTHR15032:SF4">
    <property type="entry name" value="N-ACYL-PHOSPHATIDYLETHANOLAMINE-HYDROLYZING PHOSPHOLIPASE D"/>
    <property type="match status" value="1"/>
</dbReference>
<dbReference type="Gene3D" id="3.60.15.10">
    <property type="entry name" value="Ribonuclease Z/Hydroxyacylglutathione hydrolase-like"/>
    <property type="match status" value="1"/>
</dbReference>
<dbReference type="GO" id="GO:0016787">
    <property type="term" value="F:hydrolase activity"/>
    <property type="evidence" value="ECO:0007669"/>
    <property type="project" value="UniProtKB-KW"/>
</dbReference>
<keyword evidence="2" id="KW-0378">Hydrolase</keyword>
<name>A0A7G7GF42_9BACT</name>
<evidence type="ECO:0000313" key="3">
    <source>
        <dbReference type="Proteomes" id="UP000515237"/>
    </source>
</evidence>
<gene>
    <name evidence="2" type="ORF">HUW51_08840</name>
</gene>
<dbReference type="PANTHER" id="PTHR15032">
    <property type="entry name" value="N-ACYL-PHOSPHATIDYLETHANOLAMINE-HYDROLYZING PHOSPHOLIPASE D"/>
    <property type="match status" value="1"/>
</dbReference>
<dbReference type="InterPro" id="IPR001279">
    <property type="entry name" value="Metallo-B-lactamas"/>
</dbReference>
<reference evidence="2 3" key="1">
    <citation type="journal article" date="2018" name="Int. J. Syst. Evol. Microbiol.">
        <title>Adhaeribacter swui sp. nov., isolated from wet mud.</title>
        <authorList>
            <person name="Kim D.U."/>
            <person name="Kim K.W."/>
            <person name="Kang M.S."/>
            <person name="Kim J.Y."/>
            <person name="Jang J.H."/>
            <person name="Kim M.K."/>
        </authorList>
    </citation>
    <scope>NUCLEOTIDE SEQUENCE [LARGE SCALE GENOMIC DNA]</scope>
    <source>
        <strain evidence="2 3">KCTC 52873</strain>
    </source>
</reference>
<accession>A0A7G7GF42</accession>
<proteinExistence type="predicted"/>
<feature type="domain" description="Metallo-beta-lactamase" evidence="1">
    <location>
        <begin position="116"/>
        <end position="310"/>
    </location>
</feature>
<protein>
    <submittedName>
        <fullName evidence="2">MBL fold metallo-hydrolase</fullName>
    </submittedName>
</protein>
<organism evidence="2 3">
    <name type="scientific">Adhaeribacter swui</name>
    <dbReference type="NCBI Taxonomy" id="2086471"/>
    <lineage>
        <taxon>Bacteria</taxon>
        <taxon>Pseudomonadati</taxon>
        <taxon>Bacteroidota</taxon>
        <taxon>Cytophagia</taxon>
        <taxon>Cytophagales</taxon>
        <taxon>Hymenobacteraceae</taxon>
        <taxon>Adhaeribacter</taxon>
    </lineage>
</organism>
<dbReference type="AlphaFoldDB" id="A0A7G7GF42"/>
<evidence type="ECO:0000313" key="2">
    <source>
        <dbReference type="EMBL" id="QNF35776.1"/>
    </source>
</evidence>
<dbReference type="KEGG" id="aswu:HUW51_08840"/>
<dbReference type="SUPFAM" id="SSF56281">
    <property type="entry name" value="Metallo-hydrolase/oxidoreductase"/>
    <property type="match status" value="1"/>
</dbReference>
<keyword evidence="3" id="KW-1185">Reference proteome</keyword>